<dbReference type="Proteomes" id="UP000831692">
    <property type="component" value="Chromosome"/>
</dbReference>
<dbReference type="GeneID" id="83457122"/>
<protein>
    <recommendedName>
        <fullName evidence="3">Pre-toxin TG domain-containing protein</fullName>
    </recommendedName>
</protein>
<evidence type="ECO:0000313" key="2">
    <source>
        <dbReference type="Proteomes" id="UP000831692"/>
    </source>
</evidence>
<dbReference type="RefSeq" id="WP_244353028.1">
    <property type="nucleotide sequence ID" value="NZ_AP025635.1"/>
</dbReference>
<accession>A0ABN6NP91</accession>
<evidence type="ECO:0000313" key="1">
    <source>
        <dbReference type="EMBL" id="BDG67576.1"/>
    </source>
</evidence>
<organism evidence="1 2">
    <name type="scientific">Enterococcus innesii</name>
    <dbReference type="NCBI Taxonomy" id="2839759"/>
    <lineage>
        <taxon>Bacteria</taxon>
        <taxon>Bacillati</taxon>
        <taxon>Bacillota</taxon>
        <taxon>Bacilli</taxon>
        <taxon>Lactobacillales</taxon>
        <taxon>Enterococcaceae</taxon>
        <taxon>Enterococcus</taxon>
    </lineage>
</organism>
<name>A0ABN6NP91_9ENTE</name>
<dbReference type="EMBL" id="AP025635">
    <property type="protein sequence ID" value="BDG67576.1"/>
    <property type="molecule type" value="Genomic_DNA"/>
</dbReference>
<keyword evidence="2" id="KW-1185">Reference proteome</keyword>
<evidence type="ECO:0008006" key="3">
    <source>
        <dbReference type="Google" id="ProtNLM"/>
    </source>
</evidence>
<proteinExistence type="predicted"/>
<reference evidence="1 2" key="1">
    <citation type="submission" date="2022-03" db="EMBL/GenBank/DDBJ databases">
        <title>Complete genome sequence of Enterococcus innesii DB-1.</title>
        <authorList>
            <person name="Fukuda D."/>
            <person name="Nolasco-Hipolito C."/>
        </authorList>
    </citation>
    <scope>NUCLEOTIDE SEQUENCE [LARGE SCALE GENOMIC DNA]</scope>
    <source>
        <strain evidence="1 2">DB-1</strain>
    </source>
</reference>
<sequence>MNDSDKQLLVTLEGFIGRAGETVSSIAIGASELVQLGGELLNGLDHLVSGTEMPQWQLDDLRGAWENTKSIGATLGTVGLGILAMNNSYLQSVPLFNDAKKQTITMGKELLGEIWNSVKNGDSYAIGGYIFDVASMFVGVGEVSAVAKGSSWGLKLTEGMNAFKTAAKVNTFNKLSKLTTSLNKALSYGDDALKAFGNKLSKIPVPIMDEVVTSNGVIMKVSGKGKLGDYAKILQSDAKVTKGVKKASGLEFGSVEKLETHFSKHGSEMKQALNKKNYSIADYLSDANHVIKEGQFVPEMNGYIKLVGGEGSAKYAFVGLDRTTGNITTLHLKSVKELAKKAPSLGLKP</sequence>
<gene>
    <name evidence="1" type="ORF">ENLAB_11400</name>
</gene>